<dbReference type="PROSITE" id="PS50112">
    <property type="entry name" value="PAS"/>
    <property type="match status" value="2"/>
</dbReference>
<dbReference type="CDD" id="cd00130">
    <property type="entry name" value="PAS"/>
    <property type="match status" value="1"/>
</dbReference>
<dbReference type="InterPro" id="IPR000014">
    <property type="entry name" value="PAS"/>
</dbReference>
<dbReference type="InterPro" id="IPR000700">
    <property type="entry name" value="PAS-assoc_C"/>
</dbReference>
<dbReference type="PROSITE" id="PS50113">
    <property type="entry name" value="PAC"/>
    <property type="match status" value="1"/>
</dbReference>
<feature type="compositionally biased region" description="Basic and acidic residues" evidence="1">
    <location>
        <begin position="527"/>
        <end position="548"/>
    </location>
</feature>
<dbReference type="InterPro" id="IPR052155">
    <property type="entry name" value="Biofilm_reg_signaling"/>
</dbReference>
<dbReference type="InterPro" id="IPR013655">
    <property type="entry name" value="PAS_fold_3"/>
</dbReference>
<dbReference type="CDD" id="cd01949">
    <property type="entry name" value="GGDEF"/>
    <property type="match status" value="1"/>
</dbReference>
<comment type="caution">
    <text evidence="5">The sequence shown here is derived from an EMBL/GenBank/DDBJ whole genome shotgun (WGS) entry which is preliminary data.</text>
</comment>
<dbReference type="Pfam" id="PF08448">
    <property type="entry name" value="PAS_4"/>
    <property type="match status" value="1"/>
</dbReference>
<dbReference type="Pfam" id="PF00990">
    <property type="entry name" value="GGDEF"/>
    <property type="match status" value="1"/>
</dbReference>
<dbReference type="FunFam" id="3.30.70.270:FF:000001">
    <property type="entry name" value="Diguanylate cyclase domain protein"/>
    <property type="match status" value="1"/>
</dbReference>
<dbReference type="SMART" id="SM00091">
    <property type="entry name" value="PAS"/>
    <property type="match status" value="2"/>
</dbReference>
<dbReference type="PANTHER" id="PTHR44757:SF2">
    <property type="entry name" value="BIOFILM ARCHITECTURE MAINTENANCE PROTEIN MBAA"/>
    <property type="match status" value="1"/>
</dbReference>
<dbReference type="Gene3D" id="3.30.450.20">
    <property type="entry name" value="PAS domain"/>
    <property type="match status" value="2"/>
</dbReference>
<dbReference type="Proteomes" id="UP000599523">
    <property type="component" value="Unassembled WGS sequence"/>
</dbReference>
<reference evidence="5" key="1">
    <citation type="submission" date="2019-12" db="EMBL/GenBank/DDBJ databases">
        <title>Comparative genomics gives insights into the taxonomy of the Azoarcus-Aromatoleum group and reveals separate origins of nif in the plant-associated Azoarcus and non-plant-associated Aromatoleum sub-groups.</title>
        <authorList>
            <person name="Lafos M."/>
            <person name="Maluk M."/>
            <person name="Batista M."/>
            <person name="Junghare M."/>
            <person name="Carmona M."/>
            <person name="Faoro H."/>
            <person name="Cruz L.M."/>
            <person name="Battistoni F."/>
            <person name="De Souza E."/>
            <person name="Pedrosa F."/>
            <person name="Chen W.-M."/>
            <person name="Poole P.S."/>
            <person name="Dixon R.A."/>
            <person name="James E.K."/>
        </authorList>
    </citation>
    <scope>NUCLEOTIDE SEQUENCE</scope>
    <source>
        <strain evidence="5">NSC3</strain>
    </source>
</reference>
<feature type="domain" description="PAC" evidence="3">
    <location>
        <begin position="159"/>
        <end position="210"/>
    </location>
</feature>
<dbReference type="NCBIfam" id="TIGR00254">
    <property type="entry name" value="GGDEF"/>
    <property type="match status" value="1"/>
</dbReference>
<feature type="domain" description="PAS" evidence="2">
    <location>
        <begin position="82"/>
        <end position="154"/>
    </location>
</feature>
<proteinExistence type="predicted"/>
<dbReference type="InterPro" id="IPR000160">
    <property type="entry name" value="GGDEF_dom"/>
</dbReference>
<dbReference type="PROSITE" id="PS50887">
    <property type="entry name" value="GGDEF"/>
    <property type="match status" value="1"/>
</dbReference>
<dbReference type="AlphaFoldDB" id="A0A972JA66"/>
<evidence type="ECO:0000313" key="5">
    <source>
        <dbReference type="EMBL" id="NMG02107.1"/>
    </source>
</evidence>
<gene>
    <name evidence="5" type="ORF">GPA21_03865</name>
</gene>
<dbReference type="Gene3D" id="3.30.70.270">
    <property type="match status" value="1"/>
</dbReference>
<feature type="domain" description="GGDEF" evidence="4">
    <location>
        <begin position="393"/>
        <end position="526"/>
    </location>
</feature>
<protein>
    <submittedName>
        <fullName evidence="5">Diguanylate cyclase</fullName>
    </submittedName>
</protein>
<sequence length="548" mass="61622">MVVARSLASMVMAFWFALAIGGVAGFMTHRHVRTRGCVREKTGSMLSGRLDLLEQELPRFEMGLPEPASAEMLDRMEAAVERADLLRRIADGMHDVEALFHMDGRLIWISPSVKGLTGYSPEECAASDDPIALLVHEPDLGFCKGAIRRAAERPGNEVESFEMRLEHREGAVRWVACQWRRMERDGEPVGLRMSAQDVQDRKEAEYRLLETVAELRRSRALSEHYLARSNDERMRLTALLDAIRLGILFMDRDHRALYVNRPALEIWGFRADENLIGVRDVVLQSRVATLLQSPDAYFRHVADVLSGEHDGAAVEVHLKDGRVVTEMSAVVGKGVDGRGLGRVWIYEDVTAQREIAHRLIELAERDPLTDLFNRRRFHEELERVLADASRREFEVGLLLFDLDGFKPINDAFGHQAGDDVLVTIARRVGGIIRRNETFFRLGGDEFAVLVPDADDAGLQELARRIVEGVAALSFEFDGQPASLTASLGIGLFPRHARDGERLVAVADAAMYRAKEGGRNRWVIGEPARSESDRMRSSHDETKTLRRED</sequence>
<dbReference type="InterPro" id="IPR013656">
    <property type="entry name" value="PAS_4"/>
</dbReference>
<keyword evidence="6" id="KW-1185">Reference proteome</keyword>
<evidence type="ECO:0000256" key="1">
    <source>
        <dbReference type="SAM" id="MobiDB-lite"/>
    </source>
</evidence>
<dbReference type="InterPro" id="IPR035965">
    <property type="entry name" value="PAS-like_dom_sf"/>
</dbReference>
<dbReference type="InterPro" id="IPR043128">
    <property type="entry name" value="Rev_trsase/Diguanyl_cyclase"/>
</dbReference>
<evidence type="ECO:0000259" key="3">
    <source>
        <dbReference type="PROSITE" id="PS50113"/>
    </source>
</evidence>
<dbReference type="SUPFAM" id="SSF55785">
    <property type="entry name" value="PYP-like sensor domain (PAS domain)"/>
    <property type="match status" value="2"/>
</dbReference>
<dbReference type="SMART" id="SM00267">
    <property type="entry name" value="GGDEF"/>
    <property type="match status" value="1"/>
</dbReference>
<dbReference type="EMBL" id="WTVM01000014">
    <property type="protein sequence ID" value="NMG02107.1"/>
    <property type="molecule type" value="Genomic_DNA"/>
</dbReference>
<organism evidence="5 6">
    <name type="scientific">Azoarcus taiwanensis</name>
    <dbReference type="NCBI Taxonomy" id="666964"/>
    <lineage>
        <taxon>Bacteria</taxon>
        <taxon>Pseudomonadati</taxon>
        <taxon>Pseudomonadota</taxon>
        <taxon>Betaproteobacteria</taxon>
        <taxon>Rhodocyclales</taxon>
        <taxon>Zoogloeaceae</taxon>
        <taxon>Azoarcus</taxon>
    </lineage>
</organism>
<dbReference type="PANTHER" id="PTHR44757">
    <property type="entry name" value="DIGUANYLATE CYCLASE DGCP"/>
    <property type="match status" value="1"/>
</dbReference>
<dbReference type="NCBIfam" id="TIGR00229">
    <property type="entry name" value="sensory_box"/>
    <property type="match status" value="1"/>
</dbReference>
<accession>A0A972JA66</accession>
<feature type="region of interest" description="Disordered" evidence="1">
    <location>
        <begin position="525"/>
        <end position="548"/>
    </location>
</feature>
<evidence type="ECO:0000259" key="2">
    <source>
        <dbReference type="PROSITE" id="PS50112"/>
    </source>
</evidence>
<evidence type="ECO:0000313" key="6">
    <source>
        <dbReference type="Proteomes" id="UP000599523"/>
    </source>
</evidence>
<dbReference type="InterPro" id="IPR029787">
    <property type="entry name" value="Nucleotide_cyclase"/>
</dbReference>
<dbReference type="GO" id="GO:0003824">
    <property type="term" value="F:catalytic activity"/>
    <property type="evidence" value="ECO:0007669"/>
    <property type="project" value="UniProtKB-ARBA"/>
</dbReference>
<dbReference type="SUPFAM" id="SSF55073">
    <property type="entry name" value="Nucleotide cyclase"/>
    <property type="match status" value="1"/>
</dbReference>
<name>A0A972JA66_9RHOO</name>
<feature type="domain" description="PAS" evidence="2">
    <location>
        <begin position="232"/>
        <end position="273"/>
    </location>
</feature>
<evidence type="ECO:0000259" key="4">
    <source>
        <dbReference type="PROSITE" id="PS50887"/>
    </source>
</evidence>
<dbReference type="Pfam" id="PF08447">
    <property type="entry name" value="PAS_3"/>
    <property type="match status" value="1"/>
</dbReference>